<keyword evidence="1" id="KW-0472">Membrane</keyword>
<keyword evidence="1" id="KW-1133">Transmembrane helix</keyword>
<accession>A0ABY0V541</accession>
<evidence type="ECO:0008006" key="4">
    <source>
        <dbReference type="Google" id="ProtNLM"/>
    </source>
</evidence>
<gene>
    <name evidence="2" type="ORF">SAMN04489714_0223</name>
</gene>
<protein>
    <recommendedName>
        <fullName evidence="4">MFS transporter</fullName>
    </recommendedName>
</protein>
<evidence type="ECO:0000313" key="2">
    <source>
        <dbReference type="EMBL" id="SDT86034.1"/>
    </source>
</evidence>
<dbReference type="Proteomes" id="UP000198976">
    <property type="component" value="Chromosome I"/>
</dbReference>
<feature type="transmembrane region" description="Helical" evidence="1">
    <location>
        <begin position="17"/>
        <end position="36"/>
    </location>
</feature>
<organism evidence="2 3">
    <name type="scientific">Schaalia radingae</name>
    <dbReference type="NCBI Taxonomy" id="131110"/>
    <lineage>
        <taxon>Bacteria</taxon>
        <taxon>Bacillati</taxon>
        <taxon>Actinomycetota</taxon>
        <taxon>Actinomycetes</taxon>
        <taxon>Actinomycetales</taxon>
        <taxon>Actinomycetaceae</taxon>
        <taxon>Schaalia</taxon>
    </lineage>
</organism>
<evidence type="ECO:0000256" key="1">
    <source>
        <dbReference type="SAM" id="Phobius"/>
    </source>
</evidence>
<keyword evidence="3" id="KW-1185">Reference proteome</keyword>
<evidence type="ECO:0000313" key="3">
    <source>
        <dbReference type="Proteomes" id="UP000198976"/>
    </source>
</evidence>
<dbReference type="EMBL" id="LT629792">
    <property type="protein sequence ID" value="SDT86034.1"/>
    <property type="molecule type" value="Genomic_DNA"/>
</dbReference>
<proteinExistence type="predicted"/>
<reference evidence="2 3" key="1">
    <citation type="submission" date="2016-10" db="EMBL/GenBank/DDBJ databases">
        <authorList>
            <person name="Varghese N."/>
            <person name="Submissions S."/>
        </authorList>
    </citation>
    <scope>NUCLEOTIDE SEQUENCE [LARGE SCALE GENOMIC DNA]</scope>
    <source>
        <strain evidence="2 3">DSM 9169</strain>
    </source>
</reference>
<name>A0ABY0V541_9ACTO</name>
<sequence length="40" mass="4264">MYEVGELPRTRAAHTRVAFLLSGLIASISPFTFGVASPLS</sequence>
<keyword evidence="1" id="KW-0812">Transmembrane</keyword>